<dbReference type="GeneID" id="37257404"/>
<protein>
    <submittedName>
        <fullName evidence="2">Uncharacterized protein</fullName>
    </submittedName>
</protein>
<sequence>MHEQPSAQQQESSDNTQHQNGAEPAQPNQNHSQYQDSYVVPASQQPVEQDFNYRTNITVQSQQRQWPQEMWYHGPTHRVLYRIDLVLHEPGYQNTPPQDTAPAQNTEQNTHGGGTNGCSSA</sequence>
<evidence type="ECO:0000313" key="3">
    <source>
        <dbReference type="Proteomes" id="UP000245910"/>
    </source>
</evidence>
<dbReference type="OrthoDB" id="5095978at2759"/>
<dbReference type="EMBL" id="LN649230">
    <property type="protein sequence ID" value="CEI61329.1"/>
    <property type="molecule type" value="Genomic_DNA"/>
</dbReference>
<dbReference type="KEGG" id="fvn:FVRRES_05765"/>
<name>A0A2L2SXC9_9HYPO</name>
<feature type="region of interest" description="Disordered" evidence="1">
    <location>
        <begin position="1"/>
        <end position="55"/>
    </location>
</feature>
<dbReference type="AlphaFoldDB" id="A0A2L2SXC9"/>
<keyword evidence="3" id="KW-1185">Reference proteome</keyword>
<accession>A0A2L2SXC9</accession>
<organism evidence="2 3">
    <name type="scientific">Fusarium venenatum</name>
    <dbReference type="NCBI Taxonomy" id="56646"/>
    <lineage>
        <taxon>Eukaryota</taxon>
        <taxon>Fungi</taxon>
        <taxon>Dikarya</taxon>
        <taxon>Ascomycota</taxon>
        <taxon>Pezizomycotina</taxon>
        <taxon>Sordariomycetes</taxon>
        <taxon>Hypocreomycetidae</taxon>
        <taxon>Hypocreales</taxon>
        <taxon>Nectriaceae</taxon>
        <taxon>Fusarium</taxon>
    </lineage>
</organism>
<dbReference type="RefSeq" id="XP_025585049.1">
    <property type="nucleotide sequence ID" value="XM_025734221.1"/>
</dbReference>
<evidence type="ECO:0000256" key="1">
    <source>
        <dbReference type="SAM" id="MobiDB-lite"/>
    </source>
</evidence>
<dbReference type="Proteomes" id="UP000245910">
    <property type="component" value="Chromosome II"/>
</dbReference>
<feature type="region of interest" description="Disordered" evidence="1">
    <location>
        <begin position="90"/>
        <end position="121"/>
    </location>
</feature>
<proteinExistence type="predicted"/>
<feature type="compositionally biased region" description="Gly residues" evidence="1">
    <location>
        <begin position="111"/>
        <end position="121"/>
    </location>
</feature>
<reference evidence="3" key="1">
    <citation type="submission" date="2014-10" db="EMBL/GenBank/DDBJ databases">
        <authorList>
            <person name="King R."/>
        </authorList>
    </citation>
    <scope>NUCLEOTIDE SEQUENCE [LARGE SCALE GENOMIC DNA]</scope>
    <source>
        <strain evidence="3">A3/5</strain>
    </source>
</reference>
<evidence type="ECO:0000313" key="2">
    <source>
        <dbReference type="EMBL" id="CEI61329.1"/>
    </source>
</evidence>
<feature type="compositionally biased region" description="Polar residues" evidence="1">
    <location>
        <begin position="92"/>
        <end position="110"/>
    </location>
</feature>